<evidence type="ECO:0000256" key="4">
    <source>
        <dbReference type="ARBA" id="ARBA00023241"/>
    </source>
</evidence>
<dbReference type="PANTHER" id="PTHR48048">
    <property type="entry name" value="GLYCOSYLTRANSFERASE"/>
    <property type="match status" value="1"/>
</dbReference>
<dbReference type="GO" id="GO:0035251">
    <property type="term" value="F:UDP-glucosyltransferase activity"/>
    <property type="evidence" value="ECO:0007669"/>
    <property type="project" value="InterPro"/>
</dbReference>
<dbReference type="Gene3D" id="3.40.50.2000">
    <property type="entry name" value="Glycogen Phosphorylase B"/>
    <property type="match status" value="2"/>
</dbReference>
<dbReference type="CDD" id="cd03784">
    <property type="entry name" value="GT1_Gtf-like"/>
    <property type="match status" value="1"/>
</dbReference>
<dbReference type="Gramene" id="PSS33025">
    <property type="protein sequence ID" value="PSS33025"/>
    <property type="gene ID" value="CEY00_Acc03409"/>
</dbReference>
<reference evidence="8" key="2">
    <citation type="journal article" date="2018" name="BMC Genomics">
        <title>A manually annotated Actinidia chinensis var. chinensis (kiwifruit) genome highlights the challenges associated with draft genomes and gene prediction in plants.</title>
        <authorList>
            <person name="Pilkington S.M."/>
            <person name="Crowhurst R."/>
            <person name="Hilario E."/>
            <person name="Nardozza S."/>
            <person name="Fraser L."/>
            <person name="Peng Y."/>
            <person name="Gunaseelan K."/>
            <person name="Simpson R."/>
            <person name="Tahir J."/>
            <person name="Deroles S.C."/>
            <person name="Templeton K."/>
            <person name="Luo Z."/>
            <person name="Davy M."/>
            <person name="Cheng C."/>
            <person name="McNeilage M."/>
            <person name="Scaglione D."/>
            <person name="Liu Y."/>
            <person name="Zhang Q."/>
            <person name="Datson P."/>
            <person name="De Silva N."/>
            <person name="Gardiner S.E."/>
            <person name="Bassett H."/>
            <person name="Chagne D."/>
            <person name="McCallum J."/>
            <person name="Dzierzon H."/>
            <person name="Deng C."/>
            <person name="Wang Y.Y."/>
            <person name="Barron L."/>
            <person name="Manako K."/>
            <person name="Bowen J."/>
            <person name="Foster T.M."/>
            <person name="Erridge Z.A."/>
            <person name="Tiffin H."/>
            <person name="Waite C.N."/>
            <person name="Davies K.M."/>
            <person name="Grierson E.P."/>
            <person name="Laing W.A."/>
            <person name="Kirk R."/>
            <person name="Chen X."/>
            <person name="Wood M."/>
            <person name="Montefiori M."/>
            <person name="Brummell D.A."/>
            <person name="Schwinn K.E."/>
            <person name="Catanach A."/>
            <person name="Fullerton C."/>
            <person name="Li D."/>
            <person name="Meiyalaghan S."/>
            <person name="Nieuwenhuizen N."/>
            <person name="Read N."/>
            <person name="Prakash R."/>
            <person name="Hunter D."/>
            <person name="Zhang H."/>
            <person name="McKenzie M."/>
            <person name="Knabel M."/>
            <person name="Harris A."/>
            <person name="Allan A.C."/>
            <person name="Gleave A."/>
            <person name="Chen A."/>
            <person name="Janssen B.J."/>
            <person name="Plunkett B."/>
            <person name="Ampomah-Dwamena C."/>
            <person name="Voogd C."/>
            <person name="Leif D."/>
            <person name="Lafferty D."/>
            <person name="Souleyre E.J.F."/>
            <person name="Varkonyi-Gasic E."/>
            <person name="Gambi F."/>
            <person name="Hanley J."/>
            <person name="Yao J.L."/>
            <person name="Cheung J."/>
            <person name="David K.M."/>
            <person name="Warren B."/>
            <person name="Marsh K."/>
            <person name="Snowden K.C."/>
            <person name="Lin-Wang K."/>
            <person name="Brian L."/>
            <person name="Martinez-Sanchez M."/>
            <person name="Wang M."/>
            <person name="Ileperuma N."/>
            <person name="Macnee N."/>
            <person name="Campin R."/>
            <person name="McAtee P."/>
            <person name="Drummond R.S.M."/>
            <person name="Espley R.V."/>
            <person name="Ireland H.S."/>
            <person name="Wu R."/>
            <person name="Atkinson R.G."/>
            <person name="Karunairetnam S."/>
            <person name="Bulley S."/>
            <person name="Chunkath S."/>
            <person name="Hanley Z."/>
            <person name="Storey R."/>
            <person name="Thrimawithana A.H."/>
            <person name="Thomson S."/>
            <person name="David C."/>
            <person name="Testolin R."/>
            <person name="Huang H."/>
            <person name="Hellens R.P."/>
            <person name="Schaffer R.J."/>
        </authorList>
    </citation>
    <scope>NUCLEOTIDE SEQUENCE [LARGE SCALE GENOMIC DNA]</scope>
    <source>
        <strain evidence="8">cv. Red5</strain>
    </source>
</reference>
<dbReference type="AlphaFoldDB" id="A0A2R6RSN4"/>
<comment type="caution">
    <text evidence="7">The sequence shown here is derived from an EMBL/GenBank/DDBJ whole genome shotgun (WGS) entry which is preliminary data.</text>
</comment>
<dbReference type="OMA" id="NPPEHRS"/>
<dbReference type="PROSITE" id="PS00375">
    <property type="entry name" value="UDPGT"/>
    <property type="match status" value="1"/>
</dbReference>
<dbReference type="SUPFAM" id="SSF53756">
    <property type="entry name" value="UDP-Glycosyltransferase/glycogen phosphorylase"/>
    <property type="match status" value="1"/>
</dbReference>
<comment type="similarity">
    <text evidence="1 5">Belongs to the UDP-glycosyltransferase family.</text>
</comment>
<dbReference type="InterPro" id="IPR035595">
    <property type="entry name" value="UDP_glycos_trans_CS"/>
</dbReference>
<sequence>MEDTIILYPSPGMGHLVPMVELGKLLLTHNPSLSIIILITTAPFDTAGSTTPYIDRISATTPSIVFRHLPTASSPSDSSLEVVDLLFELPRLTNPNLHQALQTISQKSRPTASIIDFFCNASFEVFTSLNIPTYYYYTSGASILSVLLSIPTFHQVIIERIKDRTTSIEFHGLPPIRTSDFPGSFLNPNGIAYKSFFSTAIQMVKSSGIIANTWRAFEPRAIKTISDGLCTPNLSTPPVYYIGPLTAASGDLNDHECLSWLDSQPRRSVVFLCFGSMGRFKSEQLMDMAIGLEQSGQRFLWVVRRPPAEGETEPDLDILLPEGFLERTKGRGLVVKSWAPQVAVLSHDSVGGFVTHCGWNSTLEAVCAGVPMVAWPLYAEQRMNRVVLVEVIEVALPVEESEGGFVRATEVEKRVRELMESERGKEVRERVMAMRESAMAALGEGGTSRLALAKLVESWKNMNDTSQLGPRSQ</sequence>
<dbReference type="InterPro" id="IPR002213">
    <property type="entry name" value="UDP_glucos_trans"/>
</dbReference>
<evidence type="ECO:0000256" key="6">
    <source>
        <dbReference type="RuleBase" id="RU362057"/>
    </source>
</evidence>
<dbReference type="OrthoDB" id="5835829at2759"/>
<dbReference type="FunCoup" id="A0A2R6RSN4">
    <property type="interactions" value="772"/>
</dbReference>
<proteinExistence type="inferred from homology"/>
<evidence type="ECO:0000313" key="8">
    <source>
        <dbReference type="Proteomes" id="UP000241394"/>
    </source>
</evidence>
<name>A0A2R6RSN4_ACTCC</name>
<organism evidence="7 8">
    <name type="scientific">Actinidia chinensis var. chinensis</name>
    <name type="common">Chinese soft-hair kiwi</name>
    <dbReference type="NCBI Taxonomy" id="1590841"/>
    <lineage>
        <taxon>Eukaryota</taxon>
        <taxon>Viridiplantae</taxon>
        <taxon>Streptophyta</taxon>
        <taxon>Embryophyta</taxon>
        <taxon>Tracheophyta</taxon>
        <taxon>Spermatophyta</taxon>
        <taxon>Magnoliopsida</taxon>
        <taxon>eudicotyledons</taxon>
        <taxon>Gunneridae</taxon>
        <taxon>Pentapetalae</taxon>
        <taxon>asterids</taxon>
        <taxon>Ericales</taxon>
        <taxon>Actinidiaceae</taxon>
        <taxon>Actinidia</taxon>
    </lineage>
</organism>
<keyword evidence="8" id="KW-1185">Reference proteome</keyword>
<dbReference type="FunFam" id="3.40.50.2000:FF:000095">
    <property type="entry name" value="Glycosyltransferase"/>
    <property type="match status" value="1"/>
</dbReference>
<keyword evidence="3 5" id="KW-0808">Transferase</keyword>
<keyword evidence="4" id="KW-0284">Flavonoid biosynthesis</keyword>
<dbReference type="FunFam" id="3.40.50.2000:FF:000020">
    <property type="entry name" value="Glycosyltransferase"/>
    <property type="match status" value="1"/>
</dbReference>
<dbReference type="InParanoid" id="A0A2R6RSN4"/>
<evidence type="ECO:0000256" key="5">
    <source>
        <dbReference type="RuleBase" id="RU003718"/>
    </source>
</evidence>
<dbReference type="Pfam" id="PF00201">
    <property type="entry name" value="UDPGT"/>
    <property type="match status" value="1"/>
</dbReference>
<evidence type="ECO:0000313" key="7">
    <source>
        <dbReference type="EMBL" id="PSS33025.1"/>
    </source>
</evidence>
<protein>
    <recommendedName>
        <fullName evidence="6">Glycosyltransferase</fullName>
        <ecNumber evidence="6">2.4.1.-</ecNumber>
    </recommendedName>
</protein>
<keyword evidence="2 5" id="KW-0328">Glycosyltransferase</keyword>
<reference evidence="7 8" key="1">
    <citation type="submission" date="2017-07" db="EMBL/GenBank/DDBJ databases">
        <title>An improved, manually edited Actinidia chinensis var. chinensis (kiwifruit) genome highlights the challenges associated with draft genomes and gene prediction in plants.</title>
        <authorList>
            <person name="Pilkington S."/>
            <person name="Crowhurst R."/>
            <person name="Hilario E."/>
            <person name="Nardozza S."/>
            <person name="Fraser L."/>
            <person name="Peng Y."/>
            <person name="Gunaseelan K."/>
            <person name="Simpson R."/>
            <person name="Tahir J."/>
            <person name="Deroles S."/>
            <person name="Templeton K."/>
            <person name="Luo Z."/>
            <person name="Davy M."/>
            <person name="Cheng C."/>
            <person name="Mcneilage M."/>
            <person name="Scaglione D."/>
            <person name="Liu Y."/>
            <person name="Zhang Q."/>
            <person name="Datson P."/>
            <person name="De Silva N."/>
            <person name="Gardiner S."/>
            <person name="Bassett H."/>
            <person name="Chagne D."/>
            <person name="Mccallum J."/>
            <person name="Dzierzon H."/>
            <person name="Deng C."/>
            <person name="Wang Y.-Y."/>
            <person name="Barron N."/>
            <person name="Manako K."/>
            <person name="Bowen J."/>
            <person name="Foster T."/>
            <person name="Erridge Z."/>
            <person name="Tiffin H."/>
            <person name="Waite C."/>
            <person name="Davies K."/>
            <person name="Grierson E."/>
            <person name="Laing W."/>
            <person name="Kirk R."/>
            <person name="Chen X."/>
            <person name="Wood M."/>
            <person name="Montefiori M."/>
            <person name="Brummell D."/>
            <person name="Schwinn K."/>
            <person name="Catanach A."/>
            <person name="Fullerton C."/>
            <person name="Li D."/>
            <person name="Meiyalaghan S."/>
            <person name="Nieuwenhuizen N."/>
            <person name="Read N."/>
            <person name="Prakash R."/>
            <person name="Hunter D."/>
            <person name="Zhang H."/>
            <person name="Mckenzie M."/>
            <person name="Knabel M."/>
            <person name="Harris A."/>
            <person name="Allan A."/>
            <person name="Chen A."/>
            <person name="Janssen B."/>
            <person name="Plunkett B."/>
            <person name="Dwamena C."/>
            <person name="Voogd C."/>
            <person name="Leif D."/>
            <person name="Lafferty D."/>
            <person name="Souleyre E."/>
            <person name="Varkonyi-Gasic E."/>
            <person name="Gambi F."/>
            <person name="Hanley J."/>
            <person name="Yao J.-L."/>
            <person name="Cheung J."/>
            <person name="David K."/>
            <person name="Warren B."/>
            <person name="Marsh K."/>
            <person name="Snowden K."/>
            <person name="Lin-Wang K."/>
            <person name="Brian L."/>
            <person name="Martinez-Sanchez M."/>
            <person name="Wang M."/>
            <person name="Ileperuma N."/>
            <person name="Macnee N."/>
            <person name="Campin R."/>
            <person name="Mcatee P."/>
            <person name="Drummond R."/>
            <person name="Espley R."/>
            <person name="Ireland H."/>
            <person name="Wu R."/>
            <person name="Atkinson R."/>
            <person name="Karunairetnam S."/>
            <person name="Bulley S."/>
            <person name="Chunkath S."/>
            <person name="Hanley Z."/>
            <person name="Storey R."/>
            <person name="Thrimawithana A."/>
            <person name="Thomson S."/>
            <person name="David C."/>
            <person name="Testolin R."/>
        </authorList>
    </citation>
    <scope>NUCLEOTIDE SEQUENCE [LARGE SCALE GENOMIC DNA]</scope>
    <source>
        <strain evidence="8">cv. Red5</strain>
        <tissue evidence="7">Young leaf</tissue>
    </source>
</reference>
<dbReference type="EMBL" id="NKQK01000003">
    <property type="protein sequence ID" value="PSS33025.1"/>
    <property type="molecule type" value="Genomic_DNA"/>
</dbReference>
<dbReference type="GO" id="GO:0009813">
    <property type="term" value="P:flavonoid biosynthetic process"/>
    <property type="evidence" value="ECO:0007669"/>
    <property type="project" value="UniProtKB-KW"/>
</dbReference>
<evidence type="ECO:0000256" key="3">
    <source>
        <dbReference type="ARBA" id="ARBA00022679"/>
    </source>
</evidence>
<evidence type="ECO:0000256" key="1">
    <source>
        <dbReference type="ARBA" id="ARBA00009995"/>
    </source>
</evidence>
<evidence type="ECO:0000256" key="2">
    <source>
        <dbReference type="ARBA" id="ARBA00022676"/>
    </source>
</evidence>
<dbReference type="PANTHER" id="PTHR48048:SF41">
    <property type="entry name" value="GLYCOSYLTRANSFERASE"/>
    <property type="match status" value="1"/>
</dbReference>
<accession>A0A2R6RSN4</accession>
<dbReference type="Proteomes" id="UP000241394">
    <property type="component" value="Chromosome LG3"/>
</dbReference>
<dbReference type="InterPro" id="IPR050481">
    <property type="entry name" value="UDP-glycosyltransf_plant"/>
</dbReference>
<gene>
    <name evidence="7" type="ORF">CEY00_Acc03409</name>
</gene>
<dbReference type="EC" id="2.4.1.-" evidence="6"/>